<feature type="transmembrane region" description="Helical" evidence="1">
    <location>
        <begin position="100"/>
        <end position="118"/>
    </location>
</feature>
<keyword evidence="2" id="KW-0732">Signal</keyword>
<keyword evidence="1" id="KW-1133">Transmembrane helix</keyword>
<feature type="chain" id="PRO_5046476886" description="DUF2178 domain-containing protein" evidence="2">
    <location>
        <begin position="27"/>
        <end position="195"/>
    </location>
</feature>
<evidence type="ECO:0000256" key="2">
    <source>
        <dbReference type="SAM" id="SignalP"/>
    </source>
</evidence>
<sequence>MTRTANRFPVFAVALLAATLSGLNWAADPANALIWAGVLTAALAALAVNAFAWNGQTEAARERDRNLRRSLFLGLGLVSLALGVAFANAFGLAGGADKRATLVGIGLILAITGNYLPKTVLPIAAQGRNPARRAAAERVTGRIFVLCGLAFAVAALAAPFQYVTLATGAFGLLAFLSAVFAWFWVAGGGQQAQED</sequence>
<feature type="transmembrane region" description="Helical" evidence="1">
    <location>
        <begin position="164"/>
        <end position="185"/>
    </location>
</feature>
<gene>
    <name evidence="3" type="ORF">ACFOOR_04100</name>
</gene>
<reference evidence="4" key="1">
    <citation type="journal article" date="2019" name="Int. J. Syst. Evol. Microbiol.">
        <title>The Global Catalogue of Microorganisms (GCM) 10K type strain sequencing project: providing services to taxonomists for standard genome sequencing and annotation.</title>
        <authorList>
            <consortium name="The Broad Institute Genomics Platform"/>
            <consortium name="The Broad Institute Genome Sequencing Center for Infectious Disease"/>
            <person name="Wu L."/>
            <person name="Ma J."/>
        </authorList>
    </citation>
    <scope>NUCLEOTIDE SEQUENCE [LARGE SCALE GENOMIC DNA]</scope>
    <source>
        <strain evidence="4">KCTC 52487</strain>
    </source>
</reference>
<keyword evidence="1" id="KW-0812">Transmembrane</keyword>
<accession>A0ABV6ZV01</accession>
<dbReference type="RefSeq" id="WP_343165090.1">
    <property type="nucleotide sequence ID" value="NZ_JBHRSV010000002.1"/>
</dbReference>
<feature type="transmembrane region" description="Helical" evidence="1">
    <location>
        <begin position="139"/>
        <end position="158"/>
    </location>
</feature>
<keyword evidence="4" id="KW-1185">Reference proteome</keyword>
<evidence type="ECO:0008006" key="5">
    <source>
        <dbReference type="Google" id="ProtNLM"/>
    </source>
</evidence>
<evidence type="ECO:0000313" key="3">
    <source>
        <dbReference type="EMBL" id="MFC2925281.1"/>
    </source>
</evidence>
<proteinExistence type="predicted"/>
<feature type="signal peptide" evidence="2">
    <location>
        <begin position="1"/>
        <end position="26"/>
    </location>
</feature>
<evidence type="ECO:0000256" key="1">
    <source>
        <dbReference type="SAM" id="Phobius"/>
    </source>
</evidence>
<dbReference type="Proteomes" id="UP001595379">
    <property type="component" value="Unassembled WGS sequence"/>
</dbReference>
<evidence type="ECO:0000313" key="4">
    <source>
        <dbReference type="Proteomes" id="UP001595379"/>
    </source>
</evidence>
<comment type="caution">
    <text evidence="3">The sequence shown here is derived from an EMBL/GenBank/DDBJ whole genome shotgun (WGS) entry which is preliminary data.</text>
</comment>
<name>A0ABV6ZV01_9PROT</name>
<organism evidence="3 4">
    <name type="scientific">Hyphobacterium vulgare</name>
    <dbReference type="NCBI Taxonomy" id="1736751"/>
    <lineage>
        <taxon>Bacteria</taxon>
        <taxon>Pseudomonadati</taxon>
        <taxon>Pseudomonadota</taxon>
        <taxon>Alphaproteobacteria</taxon>
        <taxon>Maricaulales</taxon>
        <taxon>Maricaulaceae</taxon>
        <taxon>Hyphobacterium</taxon>
    </lineage>
</organism>
<feature type="transmembrane region" description="Helical" evidence="1">
    <location>
        <begin position="72"/>
        <end position="94"/>
    </location>
</feature>
<keyword evidence="1" id="KW-0472">Membrane</keyword>
<feature type="transmembrane region" description="Helical" evidence="1">
    <location>
        <begin position="32"/>
        <end position="52"/>
    </location>
</feature>
<dbReference type="EMBL" id="JBHRSV010000002">
    <property type="protein sequence ID" value="MFC2925281.1"/>
    <property type="molecule type" value="Genomic_DNA"/>
</dbReference>
<protein>
    <recommendedName>
        <fullName evidence="5">DUF2178 domain-containing protein</fullName>
    </recommendedName>
</protein>